<feature type="transmembrane region" description="Helical" evidence="12">
    <location>
        <begin position="12"/>
        <end position="32"/>
    </location>
</feature>
<dbReference type="UniPathway" id="UPA00196"/>
<dbReference type="GO" id="GO:0031501">
    <property type="term" value="C:mannosyltransferase complex"/>
    <property type="evidence" value="ECO:0007669"/>
    <property type="project" value="TreeGrafter"/>
</dbReference>
<feature type="transmembrane region" description="Helical" evidence="12">
    <location>
        <begin position="152"/>
        <end position="171"/>
    </location>
</feature>
<evidence type="ECO:0000256" key="6">
    <source>
        <dbReference type="ARBA" id="ARBA00022676"/>
    </source>
</evidence>
<keyword evidence="8 12" id="KW-0812">Transmembrane</keyword>
<evidence type="ECO:0000256" key="9">
    <source>
        <dbReference type="ARBA" id="ARBA00022824"/>
    </source>
</evidence>
<evidence type="ECO:0000256" key="8">
    <source>
        <dbReference type="ARBA" id="ARBA00022692"/>
    </source>
</evidence>
<evidence type="ECO:0000313" key="13">
    <source>
        <dbReference type="EMBL" id="KAE8150721.1"/>
    </source>
</evidence>
<evidence type="ECO:0000256" key="7">
    <source>
        <dbReference type="ARBA" id="ARBA00022679"/>
    </source>
</evidence>
<dbReference type="OrthoDB" id="10252502at2759"/>
<comment type="caution">
    <text evidence="12">Lacks conserved residue(s) required for the propagation of feature annotation.</text>
</comment>
<reference evidence="13 14" key="1">
    <citation type="submission" date="2019-04" db="EMBL/GenBank/DDBJ databases">
        <title>Friends and foes A comparative genomics study of 23 Aspergillus species from section Flavi.</title>
        <authorList>
            <consortium name="DOE Joint Genome Institute"/>
            <person name="Kjaerbolling I."/>
            <person name="Vesth T."/>
            <person name="Frisvad J.C."/>
            <person name="Nybo J.L."/>
            <person name="Theobald S."/>
            <person name="Kildgaard S."/>
            <person name="Isbrandt T."/>
            <person name="Kuo A."/>
            <person name="Sato A."/>
            <person name="Lyhne E.K."/>
            <person name="Kogle M.E."/>
            <person name="Wiebenga A."/>
            <person name="Kun R.S."/>
            <person name="Lubbers R.J."/>
            <person name="Makela M.R."/>
            <person name="Barry K."/>
            <person name="Chovatia M."/>
            <person name="Clum A."/>
            <person name="Daum C."/>
            <person name="Haridas S."/>
            <person name="He G."/>
            <person name="LaButti K."/>
            <person name="Lipzen A."/>
            <person name="Mondo S."/>
            <person name="Riley R."/>
            <person name="Salamov A."/>
            <person name="Simmons B.A."/>
            <person name="Magnuson J.K."/>
            <person name="Henrissat B."/>
            <person name="Mortensen U.H."/>
            <person name="Larsen T.O."/>
            <person name="Devries R.P."/>
            <person name="Grigoriev I.V."/>
            <person name="Machida M."/>
            <person name="Baker S.E."/>
            <person name="Andersen M.R."/>
        </authorList>
    </citation>
    <scope>NUCLEOTIDE SEQUENCE [LARGE SCALE GENOMIC DNA]</scope>
    <source>
        <strain evidence="13 14">IBT 18842</strain>
    </source>
</reference>
<evidence type="ECO:0000256" key="12">
    <source>
        <dbReference type="RuleBase" id="RU363112"/>
    </source>
</evidence>
<comment type="function">
    <text evidence="12">Mannosyltransferase involved in glycosylphosphatidylinositol-anchor biosynthesis.</text>
</comment>
<keyword evidence="10 12" id="KW-1133">Transmembrane helix</keyword>
<gene>
    <name evidence="13" type="ORF">BDV25DRAFT_106947</name>
</gene>
<dbReference type="GO" id="GO:0006506">
    <property type="term" value="P:GPI anchor biosynthetic process"/>
    <property type="evidence" value="ECO:0007669"/>
    <property type="project" value="UniProtKB-UniPathway"/>
</dbReference>
<keyword evidence="14" id="KW-1185">Reference proteome</keyword>
<evidence type="ECO:0000256" key="5">
    <source>
        <dbReference type="ARBA" id="ARBA00022502"/>
    </source>
</evidence>
<feature type="transmembrane region" description="Helical" evidence="12">
    <location>
        <begin position="201"/>
        <end position="220"/>
    </location>
</feature>
<comment type="pathway">
    <text evidence="2 12">Glycolipid biosynthesis; glycosylphosphatidylinositol-anchor biosynthesis.</text>
</comment>
<evidence type="ECO:0000256" key="2">
    <source>
        <dbReference type="ARBA" id="ARBA00004687"/>
    </source>
</evidence>
<feature type="transmembrane region" description="Helical" evidence="12">
    <location>
        <begin position="325"/>
        <end position="346"/>
    </location>
</feature>
<dbReference type="InterPro" id="IPR007315">
    <property type="entry name" value="PIG-V/Gpi18"/>
</dbReference>
<dbReference type="PANTHER" id="PTHR12468">
    <property type="entry name" value="GPI MANNOSYLTRANSFERASE 2"/>
    <property type="match status" value="1"/>
</dbReference>
<evidence type="ECO:0000256" key="11">
    <source>
        <dbReference type="ARBA" id="ARBA00023136"/>
    </source>
</evidence>
<keyword evidence="11 12" id="KW-0472">Membrane</keyword>
<keyword evidence="9 12" id="KW-0256">Endoplasmic reticulum</keyword>
<evidence type="ECO:0000313" key="14">
    <source>
        <dbReference type="Proteomes" id="UP000325780"/>
    </source>
</evidence>
<dbReference type="AlphaFoldDB" id="A0A5N6TXB1"/>
<dbReference type="GO" id="GO:0005789">
    <property type="term" value="C:endoplasmic reticulum membrane"/>
    <property type="evidence" value="ECO:0007669"/>
    <property type="project" value="UniProtKB-SubCell"/>
</dbReference>
<comment type="similarity">
    <text evidence="3 12">Belongs to the PIGV family.</text>
</comment>
<organism evidence="13 14">
    <name type="scientific">Aspergillus avenaceus</name>
    <dbReference type="NCBI Taxonomy" id="36643"/>
    <lineage>
        <taxon>Eukaryota</taxon>
        <taxon>Fungi</taxon>
        <taxon>Dikarya</taxon>
        <taxon>Ascomycota</taxon>
        <taxon>Pezizomycotina</taxon>
        <taxon>Eurotiomycetes</taxon>
        <taxon>Eurotiomycetidae</taxon>
        <taxon>Eurotiales</taxon>
        <taxon>Aspergillaceae</taxon>
        <taxon>Aspergillus</taxon>
        <taxon>Aspergillus subgen. Circumdati</taxon>
    </lineage>
</organism>
<comment type="subcellular location">
    <subcellularLocation>
        <location evidence="1 12">Endoplasmic reticulum membrane</location>
        <topology evidence="1 12">Multi-pass membrane protein</topology>
    </subcellularLocation>
</comment>
<evidence type="ECO:0000256" key="4">
    <source>
        <dbReference type="ARBA" id="ARBA00013795"/>
    </source>
</evidence>
<dbReference type="EC" id="2.4.1.-" evidence="12"/>
<evidence type="ECO:0000256" key="3">
    <source>
        <dbReference type="ARBA" id="ARBA00008698"/>
    </source>
</evidence>
<evidence type="ECO:0000256" key="10">
    <source>
        <dbReference type="ARBA" id="ARBA00022989"/>
    </source>
</evidence>
<feature type="transmembrane region" description="Helical" evidence="12">
    <location>
        <begin position="255"/>
        <end position="275"/>
    </location>
</feature>
<proteinExistence type="inferred from homology"/>
<feature type="transmembrane region" description="Helical" evidence="12">
    <location>
        <begin position="119"/>
        <end position="140"/>
    </location>
</feature>
<dbReference type="Pfam" id="PF04188">
    <property type="entry name" value="Mannosyl_trans2"/>
    <property type="match status" value="1"/>
</dbReference>
<name>A0A5N6TXB1_ASPAV</name>
<dbReference type="EMBL" id="ML742087">
    <property type="protein sequence ID" value="KAE8150721.1"/>
    <property type="molecule type" value="Genomic_DNA"/>
</dbReference>
<evidence type="ECO:0000256" key="1">
    <source>
        <dbReference type="ARBA" id="ARBA00004477"/>
    </source>
</evidence>
<keyword evidence="5 12" id="KW-0337">GPI-anchor biosynthesis</keyword>
<sequence length="465" mass="51170">MWSSQAVLRRPCRSLLAIFTSWKAFLLTLALFSPGPGYDTSTTLAECSAHNHGPLSAILSLISTKLTRWDAIYFTESARRGYMFEQEWAFSLSFAKLIASTTNTLERIIGSEYACLENIAAIAISHVSHGISVLVLYSIARAVFPGAPGRKLAFIAACLHVCSPAGIFLSAPYGESTHALLSFTGSLLFVRSFSPLGPPTALQDATILLSGIMYGLSTIIRSNGLLNGMILLEEALRLLYAMVTAGVNFVRIRRLFAVGIAGVCTGLGFVVPQYLAYQEYCVHHVPAQNEGLRPWCHKTLPSIYSFVQDHYWNNGFLRYWTLSNVPLFALAAPMIAIMTCSALWTFSMKTSASNKTTDAAHATEASTTQMPLQTHLTGRLLRSLAAPQITLAVLTFLNHHVQVITRMSSGYPMWYMWVAFLLVEGRVDQQVESPKQYSYARMTVAYMVVYAIVQGVLFASFLPPA</sequence>
<dbReference type="GO" id="GO:0004376">
    <property type="term" value="F:GPI mannosyltransferase activity"/>
    <property type="evidence" value="ECO:0007669"/>
    <property type="project" value="InterPro"/>
</dbReference>
<dbReference type="GO" id="GO:0000009">
    <property type="term" value="F:alpha-1,6-mannosyltransferase activity"/>
    <property type="evidence" value="ECO:0007669"/>
    <property type="project" value="InterPro"/>
</dbReference>
<feature type="transmembrane region" description="Helical" evidence="12">
    <location>
        <begin position="444"/>
        <end position="462"/>
    </location>
</feature>
<keyword evidence="6 12" id="KW-0328">Glycosyltransferase</keyword>
<accession>A0A5N6TXB1</accession>
<dbReference type="PANTHER" id="PTHR12468:SF2">
    <property type="entry name" value="GPI MANNOSYLTRANSFERASE 2"/>
    <property type="match status" value="1"/>
</dbReference>
<keyword evidence="7 12" id="KW-0808">Transferase</keyword>
<dbReference type="Proteomes" id="UP000325780">
    <property type="component" value="Unassembled WGS sequence"/>
</dbReference>
<protein>
    <recommendedName>
        <fullName evidence="4 12">GPI mannosyltransferase 2</fullName>
        <ecNumber evidence="12">2.4.1.-</ecNumber>
    </recommendedName>
</protein>